<dbReference type="Proteomes" id="UP000821845">
    <property type="component" value="Chromosome 7"/>
</dbReference>
<evidence type="ECO:0000313" key="2">
    <source>
        <dbReference type="Proteomes" id="UP000821845"/>
    </source>
</evidence>
<evidence type="ECO:0000313" key="1">
    <source>
        <dbReference type="EMBL" id="KAH6927004.1"/>
    </source>
</evidence>
<protein>
    <submittedName>
        <fullName evidence="1">Uncharacterized protein</fullName>
    </submittedName>
</protein>
<reference evidence="1" key="1">
    <citation type="submission" date="2020-05" db="EMBL/GenBank/DDBJ databases">
        <title>Large-scale comparative analyses of tick genomes elucidate their genetic diversity and vector capacities.</title>
        <authorList>
            <person name="Jia N."/>
            <person name="Wang J."/>
            <person name="Shi W."/>
            <person name="Du L."/>
            <person name="Sun Y."/>
            <person name="Zhan W."/>
            <person name="Jiang J."/>
            <person name="Wang Q."/>
            <person name="Zhang B."/>
            <person name="Ji P."/>
            <person name="Sakyi L.B."/>
            <person name="Cui X."/>
            <person name="Yuan T."/>
            <person name="Jiang B."/>
            <person name="Yang W."/>
            <person name="Lam T.T.-Y."/>
            <person name="Chang Q."/>
            <person name="Ding S."/>
            <person name="Wang X."/>
            <person name="Zhu J."/>
            <person name="Ruan X."/>
            <person name="Zhao L."/>
            <person name="Wei J."/>
            <person name="Que T."/>
            <person name="Du C."/>
            <person name="Cheng J."/>
            <person name="Dai P."/>
            <person name="Han X."/>
            <person name="Huang E."/>
            <person name="Gao Y."/>
            <person name="Liu J."/>
            <person name="Shao H."/>
            <person name="Ye R."/>
            <person name="Li L."/>
            <person name="Wei W."/>
            <person name="Wang X."/>
            <person name="Wang C."/>
            <person name="Yang T."/>
            <person name="Huo Q."/>
            <person name="Li W."/>
            <person name="Guo W."/>
            <person name="Chen H."/>
            <person name="Zhou L."/>
            <person name="Ni X."/>
            <person name="Tian J."/>
            <person name="Zhou Y."/>
            <person name="Sheng Y."/>
            <person name="Liu T."/>
            <person name="Pan Y."/>
            <person name="Xia L."/>
            <person name="Li J."/>
            <person name="Zhao F."/>
            <person name="Cao W."/>
        </authorList>
    </citation>
    <scope>NUCLEOTIDE SEQUENCE</scope>
    <source>
        <strain evidence="1">Hyas-2018</strain>
    </source>
</reference>
<accession>A0ACB7RZW8</accession>
<organism evidence="1 2">
    <name type="scientific">Hyalomma asiaticum</name>
    <name type="common">Tick</name>
    <dbReference type="NCBI Taxonomy" id="266040"/>
    <lineage>
        <taxon>Eukaryota</taxon>
        <taxon>Metazoa</taxon>
        <taxon>Ecdysozoa</taxon>
        <taxon>Arthropoda</taxon>
        <taxon>Chelicerata</taxon>
        <taxon>Arachnida</taxon>
        <taxon>Acari</taxon>
        <taxon>Parasitiformes</taxon>
        <taxon>Ixodida</taxon>
        <taxon>Ixodoidea</taxon>
        <taxon>Ixodidae</taxon>
        <taxon>Hyalomminae</taxon>
        <taxon>Hyalomma</taxon>
    </lineage>
</organism>
<comment type="caution">
    <text evidence="1">The sequence shown here is derived from an EMBL/GenBank/DDBJ whole genome shotgun (WGS) entry which is preliminary data.</text>
</comment>
<keyword evidence="2" id="KW-1185">Reference proteome</keyword>
<gene>
    <name evidence="1" type="ORF">HPB50_025274</name>
</gene>
<sequence length="168" mass="18719">MNCPSYTAQRNGFCRLPADEGVCRALLPRYYFNTETGNCTLFFYGGCEGNENNFETIEECEKACGEPQRVSEFEGADFDTGCQPAADSGSCNGQFERWYYNVASGECETFVYGGCGGNDNNYESVWECEIACKNMYLDSPLSDGKMATDRGRSPLTALRYAAHYTHFV</sequence>
<proteinExistence type="predicted"/>
<name>A0ACB7RZW8_HYAAI</name>
<dbReference type="EMBL" id="CM023487">
    <property type="protein sequence ID" value="KAH6927004.1"/>
    <property type="molecule type" value="Genomic_DNA"/>
</dbReference>